<organism evidence="3 4">
    <name type="scientific">Nocardioides islandensis</name>
    <dbReference type="NCBI Taxonomy" id="433663"/>
    <lineage>
        <taxon>Bacteria</taxon>
        <taxon>Bacillati</taxon>
        <taxon>Actinomycetota</taxon>
        <taxon>Actinomycetes</taxon>
        <taxon>Propionibacteriales</taxon>
        <taxon>Nocardioidaceae</taxon>
        <taxon>Nocardioides</taxon>
    </lineage>
</organism>
<dbReference type="RefSeq" id="WP_194709098.1">
    <property type="nucleotide sequence ID" value="NZ_JADKPN010000020.1"/>
</dbReference>
<evidence type="ECO:0000256" key="1">
    <source>
        <dbReference type="SAM" id="MobiDB-lite"/>
    </source>
</evidence>
<protein>
    <submittedName>
        <fullName evidence="3">Uncharacterized protein</fullName>
    </submittedName>
</protein>
<evidence type="ECO:0000313" key="4">
    <source>
        <dbReference type="Proteomes" id="UP000640489"/>
    </source>
</evidence>
<dbReference type="AlphaFoldDB" id="A0A930VHV8"/>
<name>A0A930VHV8_9ACTN</name>
<dbReference type="EMBL" id="JADKPN010000020">
    <property type="protein sequence ID" value="MBF4765916.1"/>
    <property type="molecule type" value="Genomic_DNA"/>
</dbReference>
<proteinExistence type="predicted"/>
<keyword evidence="2" id="KW-0812">Transmembrane</keyword>
<accession>A0A930VHV8</accession>
<keyword evidence="2" id="KW-0472">Membrane</keyword>
<feature type="region of interest" description="Disordered" evidence="1">
    <location>
        <begin position="49"/>
        <end position="73"/>
    </location>
</feature>
<comment type="caution">
    <text evidence="3">The sequence shown here is derived from an EMBL/GenBank/DDBJ whole genome shotgun (WGS) entry which is preliminary data.</text>
</comment>
<evidence type="ECO:0000256" key="2">
    <source>
        <dbReference type="SAM" id="Phobius"/>
    </source>
</evidence>
<dbReference type="Proteomes" id="UP000640489">
    <property type="component" value="Unassembled WGS sequence"/>
</dbReference>
<keyword evidence="4" id="KW-1185">Reference proteome</keyword>
<evidence type="ECO:0000313" key="3">
    <source>
        <dbReference type="EMBL" id="MBF4765916.1"/>
    </source>
</evidence>
<gene>
    <name evidence="3" type="ORF">ISU07_22505</name>
</gene>
<keyword evidence="2" id="KW-1133">Transmembrane helix</keyword>
<sequence length="321" mass="33864">MTDQDMRQGRTAVAEGVRSRRRRDVRVVVAAAAVAAVVVGAAGWQVLRDGQDANPEPAPPGPSPTASESTDTDRTAVEEAFLVGDAPTLEAVEGVWRLDNGQLLMAFGADGVVRMDKTGRTFSEQAALVGTYSLDKDSITLEVTDGTYGCAGQSIVMAASVPEPGSLRLLHTEPGTDNCTPEQNGQWVMEQLLPRTNPGLAGVGLNGANRRPPSGMQDLVGDWFQQGGGEHLLEVLPEGRYLVLGGLGDAVDQGRWSTNDSLTRMTFESGSDSATCSTGDRLVLASLGSLDNGATFLSGTLVQDDCAGGWAREKWIRLAHP</sequence>
<reference evidence="3" key="1">
    <citation type="submission" date="2020-11" db="EMBL/GenBank/DDBJ databases">
        <title>Nocardioides sp. nov., isolated from Soil of Cynanchum wilfordii Hemsley rhizosphere.</title>
        <authorList>
            <person name="Lee J.-S."/>
            <person name="Suh M.K."/>
            <person name="Kim J.-S."/>
        </authorList>
    </citation>
    <scope>NUCLEOTIDE SEQUENCE</scope>
    <source>
        <strain evidence="3">KCTC 19275</strain>
    </source>
</reference>
<feature type="transmembrane region" description="Helical" evidence="2">
    <location>
        <begin position="27"/>
        <end position="47"/>
    </location>
</feature>